<evidence type="ECO:0000313" key="6">
    <source>
        <dbReference type="Proteomes" id="UP000006315"/>
    </source>
</evidence>
<feature type="domain" description="SLH" evidence="4">
    <location>
        <begin position="101"/>
        <end position="161"/>
    </location>
</feature>
<feature type="region of interest" description="Disordered" evidence="2">
    <location>
        <begin position="490"/>
        <end position="519"/>
    </location>
</feature>
<reference evidence="5 6" key="1">
    <citation type="journal article" date="2012" name="Front. Microbiol.">
        <title>Redundancy and modularity in membrane-associated dissimilatory nitrate reduction in Bacillus.</title>
        <authorList>
            <person name="Heylen K."/>
            <person name="Keltjens J."/>
        </authorList>
    </citation>
    <scope>NUCLEOTIDE SEQUENCE [LARGE SCALE GENOMIC DNA]</scope>
    <source>
        <strain evidence="5 6">LMG 9581</strain>
    </source>
</reference>
<feature type="compositionally biased region" description="Gly residues" evidence="2">
    <location>
        <begin position="499"/>
        <end position="510"/>
    </location>
</feature>
<proteinExistence type="predicted"/>
<dbReference type="STRING" id="1131731.BAZO_03740"/>
<dbReference type="PATRIC" id="fig|1131731.3.peg.781"/>
<sequence length="1281" mass="136389">MKKKATRRLNSQKLIASTVSAAVVISPLGGSFTADAAVKSFKDVSKDAYYYKAVQDLVEKGVIDGYPDGTFKPNNAVTRAEFSALLTKILDLNTDSVNNPNFKDVHTNAWYYNSVAALANQGLVGGYEDGTFQPNKQITRAEIAALLTRVCNLSADGQATLPFADVPANSWYKEVVTALYQSKLVSGKTNTTFAPNDHATRAEATVFLHRADSQGLLPALASASINAVTNEAVTIGGVSYKIADNLKGIFNTANSSILKDGKISFVSSNQTITKITSLELTASGQAVGADEVEFSKNVVLDGGNNTIDGNVKVAGNYVSIKNVKIAGDFEIGKELQNDFYSENISVSGKTTINGGDNNTVVFTDAALNAVEVNKQDVNVAAKGKTTIKEVVVTKNATITGDDSAVISKVTVNDGVEKLDLKVKVDNAVVDTTKEMSLYGKKIGTLELVKSTKITLVKGTKVENLILPADVAAKDIIKNYNDVKKDIAKINGKNNPDATTGGGGGGGGGGSVTTPDDINSGKTINGNYTIDIDKESALTFGPASGTTTITGDLTIKGDAEEIITLRNIIVKGTLTVNIPKGTVKLADSVTVSKTDLKDVKFGTFSSEATHTGTIDVQDDDAVIELNGAASNANVDISGGGTIQLKGTFKGNITVNKAVNLSLAEGATLSNIAIQAAGVELTIPTGASIGHLKVEAADLKLGGSGVADILDKIEVIGDYQVAVDESQIPEEKKDLLLVFNALNALTWNDIKGDNGALTEKIGNKKSLNLIPTIDGFDGVNVKWESDAIDTTTGKITKDGYEGPITLTATLSKGDYKLTKQYIINLDTVAPVVGEIQHIEKHETSAKFKASSNETGKLYYLVKEGTVAPTIDEITGEDGKSVAVTANEDTTFEVTNLEPGTAYTIYVAAEDELGNIGATPKALSFKTYAVGQGPKISSISFGDVITKIDGDNTFEADLRKVTSNTVFSATVKVTQTSNLQLSIENLGTIGDFGLTEGVDNTIDNVDFSKVNANNINFEEVNFTELLNVLLANPDVNKAALYDAIKFGEIFTIVSDKDSDTLQALLANVDINKIFDAVKGTGTASDIYNIVDFAAINDVVEFTDFVDKVAVFNILTKYEEFGELKFSDLSNPKKIIETINASDKKAEIYSDLYALIDFNQIFNTMLNDSKYGKESVRDVFRALHVEQLLAALDEDAVHNVFATVDLNKVFEILGNSSVRSEIFNGDVINLPAIFAATGKSQGFTKDLFDILEKFDGEDDNTLTVGARLYNDNGETPYTIKMVISD</sequence>
<dbReference type="Pfam" id="PF00395">
    <property type="entry name" value="SLH"/>
    <property type="match status" value="3"/>
</dbReference>
<dbReference type="Gene3D" id="2.60.40.10">
    <property type="entry name" value="Immunoglobulins"/>
    <property type="match status" value="1"/>
</dbReference>
<dbReference type="InterPro" id="IPR036116">
    <property type="entry name" value="FN3_sf"/>
</dbReference>
<dbReference type="InterPro" id="IPR013783">
    <property type="entry name" value="Ig-like_fold"/>
</dbReference>
<dbReference type="InterPro" id="IPR003961">
    <property type="entry name" value="FN3_dom"/>
</dbReference>
<dbReference type="SUPFAM" id="SSF49265">
    <property type="entry name" value="Fibronectin type III"/>
    <property type="match status" value="1"/>
</dbReference>
<evidence type="ECO:0000256" key="1">
    <source>
        <dbReference type="ARBA" id="ARBA00022729"/>
    </source>
</evidence>
<name>K6D7W5_SCHAZ</name>
<keyword evidence="1 3" id="KW-0732">Signal</keyword>
<organism evidence="5 6">
    <name type="scientific">Schinkia azotoformans LMG 9581</name>
    <dbReference type="NCBI Taxonomy" id="1131731"/>
    <lineage>
        <taxon>Bacteria</taxon>
        <taxon>Bacillati</taxon>
        <taxon>Bacillota</taxon>
        <taxon>Bacilli</taxon>
        <taxon>Bacillales</taxon>
        <taxon>Bacillaceae</taxon>
        <taxon>Calidifontibacillus/Schinkia group</taxon>
        <taxon>Schinkia</taxon>
    </lineage>
</organism>
<evidence type="ECO:0000313" key="5">
    <source>
        <dbReference type="EMBL" id="EKN68607.1"/>
    </source>
</evidence>
<dbReference type="EMBL" id="AJLR01000038">
    <property type="protein sequence ID" value="EKN68607.1"/>
    <property type="molecule type" value="Genomic_DNA"/>
</dbReference>
<dbReference type="PANTHER" id="PTHR43308:SF1">
    <property type="entry name" value="OUTER MEMBRANE PROTEIN ALPHA"/>
    <property type="match status" value="1"/>
</dbReference>
<feature type="domain" description="SLH" evidence="4">
    <location>
        <begin position="163"/>
        <end position="222"/>
    </location>
</feature>
<dbReference type="PROSITE" id="PS51272">
    <property type="entry name" value="SLH"/>
    <property type="match status" value="3"/>
</dbReference>
<evidence type="ECO:0000259" key="4">
    <source>
        <dbReference type="PROSITE" id="PS51272"/>
    </source>
</evidence>
<dbReference type="InterPro" id="IPR051465">
    <property type="entry name" value="Cell_Envelope_Struct_Comp"/>
</dbReference>
<dbReference type="CDD" id="cd00063">
    <property type="entry name" value="FN3"/>
    <property type="match status" value="1"/>
</dbReference>
<dbReference type="PANTHER" id="PTHR43308">
    <property type="entry name" value="OUTER MEMBRANE PROTEIN ALPHA-RELATED"/>
    <property type="match status" value="1"/>
</dbReference>
<dbReference type="RefSeq" id="WP_003329922.1">
    <property type="nucleotide sequence ID" value="NZ_AJLR01000038.1"/>
</dbReference>
<feature type="domain" description="SLH" evidence="4">
    <location>
        <begin position="37"/>
        <end position="100"/>
    </location>
</feature>
<keyword evidence="6" id="KW-1185">Reference proteome</keyword>
<feature type="signal peptide" evidence="3">
    <location>
        <begin position="1"/>
        <end position="36"/>
    </location>
</feature>
<dbReference type="Proteomes" id="UP000006315">
    <property type="component" value="Unassembled WGS sequence"/>
</dbReference>
<gene>
    <name evidence="5" type="ORF">BAZO_03740</name>
</gene>
<dbReference type="InterPro" id="IPR001119">
    <property type="entry name" value="SLH_dom"/>
</dbReference>
<accession>K6D7W5</accession>
<feature type="chain" id="PRO_5003890750" description="SLH domain-containing protein" evidence="3">
    <location>
        <begin position="37"/>
        <end position="1281"/>
    </location>
</feature>
<comment type="caution">
    <text evidence="5">The sequence shown here is derived from an EMBL/GenBank/DDBJ whole genome shotgun (WGS) entry which is preliminary data.</text>
</comment>
<evidence type="ECO:0000256" key="3">
    <source>
        <dbReference type="SAM" id="SignalP"/>
    </source>
</evidence>
<protein>
    <recommendedName>
        <fullName evidence="4">SLH domain-containing protein</fullName>
    </recommendedName>
</protein>
<evidence type="ECO:0000256" key="2">
    <source>
        <dbReference type="SAM" id="MobiDB-lite"/>
    </source>
</evidence>